<protein>
    <submittedName>
        <fullName evidence="6">Zinc/manganese transport system substrate-binding protein/manganese/iron transport system substrate-binding protein</fullName>
    </submittedName>
</protein>
<proteinExistence type="inferred from homology"/>
<dbReference type="GO" id="GO:0046872">
    <property type="term" value="F:metal ion binding"/>
    <property type="evidence" value="ECO:0007669"/>
    <property type="project" value="UniProtKB-KW"/>
</dbReference>
<dbReference type="PROSITE" id="PS51257">
    <property type="entry name" value="PROKAR_LIPOPROTEIN"/>
    <property type="match status" value="1"/>
</dbReference>
<dbReference type="GO" id="GO:0007155">
    <property type="term" value="P:cell adhesion"/>
    <property type="evidence" value="ECO:0007669"/>
    <property type="project" value="InterPro"/>
</dbReference>
<dbReference type="InterPro" id="IPR006127">
    <property type="entry name" value="ZnuA-like"/>
</dbReference>
<dbReference type="STRING" id="386301.SAMN05216282_105192"/>
<comment type="similarity">
    <text evidence="5">Belongs to the bacterial solute-binding protein 9 family.</text>
</comment>
<keyword evidence="2 5" id="KW-0813">Transport</keyword>
<dbReference type="AlphaFoldDB" id="A0A1G9BHW4"/>
<organism evidence="6 7">
    <name type="scientific">Cryobacterium psychrotolerans</name>
    <dbReference type="NCBI Taxonomy" id="386301"/>
    <lineage>
        <taxon>Bacteria</taxon>
        <taxon>Bacillati</taxon>
        <taxon>Actinomycetota</taxon>
        <taxon>Actinomycetes</taxon>
        <taxon>Micrococcales</taxon>
        <taxon>Microbacteriaceae</taxon>
        <taxon>Cryobacterium</taxon>
    </lineage>
</organism>
<evidence type="ECO:0000313" key="7">
    <source>
        <dbReference type="Proteomes" id="UP000198701"/>
    </source>
</evidence>
<name>A0A1G9BHW4_9MICO</name>
<dbReference type="PRINTS" id="PR00691">
    <property type="entry name" value="ADHESINB"/>
</dbReference>
<dbReference type="Pfam" id="PF01297">
    <property type="entry name" value="ZnuA"/>
    <property type="match status" value="1"/>
</dbReference>
<reference evidence="6 7" key="1">
    <citation type="submission" date="2016-10" db="EMBL/GenBank/DDBJ databases">
        <authorList>
            <person name="de Groot N.N."/>
        </authorList>
    </citation>
    <scope>NUCLEOTIDE SEQUENCE [LARGE SCALE GENOMIC DNA]</scope>
    <source>
        <strain evidence="6 7">CGMCC 1.5382</strain>
    </source>
</reference>
<dbReference type="PANTHER" id="PTHR42953:SF1">
    <property type="entry name" value="METAL-BINDING PROTEIN HI_0362-RELATED"/>
    <property type="match status" value="1"/>
</dbReference>
<dbReference type="GO" id="GO:0030001">
    <property type="term" value="P:metal ion transport"/>
    <property type="evidence" value="ECO:0007669"/>
    <property type="project" value="InterPro"/>
</dbReference>
<evidence type="ECO:0000256" key="3">
    <source>
        <dbReference type="ARBA" id="ARBA00022723"/>
    </source>
</evidence>
<gene>
    <name evidence="6" type="ORF">SAMN05216282_105192</name>
</gene>
<dbReference type="RefSeq" id="WP_092322734.1">
    <property type="nucleotide sequence ID" value="NZ_FNFU01000005.1"/>
</dbReference>
<dbReference type="InterPro" id="IPR050492">
    <property type="entry name" value="Bact_metal-bind_prot9"/>
</dbReference>
<dbReference type="InterPro" id="IPR006128">
    <property type="entry name" value="Lipoprotein_PsaA-like"/>
</dbReference>
<comment type="subcellular location">
    <subcellularLocation>
        <location evidence="1">Cell envelope</location>
    </subcellularLocation>
</comment>
<keyword evidence="3" id="KW-0479">Metal-binding</keyword>
<evidence type="ECO:0000313" key="6">
    <source>
        <dbReference type="EMBL" id="SDK39098.1"/>
    </source>
</evidence>
<sequence length="312" mass="32201">MRPRHLSLAALVAAAVVLLSGCGTDPDASDAGLEIVATTTQVADFTREVVGDTAHVALTQLVRPNQSVHAFDPSAADLTALGRADVLVVNGIGLETWLDDAIEASGFDGVTIDASEGISLLEDDNPHVWTDPRNADAMVNTIASGLGNADAPNAEAFDANATAYADKLTRLDDWTRANVDTVPAGDRLLVSNHDALGYFTAAYGITYVGSVIPSFDDNAEPSAAEIDKLVAAITATGVKAVFSEASLDPKAAQTIASEAGVRVYSGEDALYVDSLGPAGSEGETYLAAQVHNVIVVLESWGVTPSPVPAELG</sequence>
<dbReference type="Gene3D" id="3.40.50.1980">
    <property type="entry name" value="Nitrogenase molybdenum iron protein domain"/>
    <property type="match status" value="2"/>
</dbReference>
<dbReference type="GO" id="GO:0030313">
    <property type="term" value="C:cell envelope"/>
    <property type="evidence" value="ECO:0007669"/>
    <property type="project" value="UniProtKB-SubCell"/>
</dbReference>
<evidence type="ECO:0000256" key="2">
    <source>
        <dbReference type="ARBA" id="ARBA00022448"/>
    </source>
</evidence>
<dbReference type="OrthoDB" id="9810636at2"/>
<evidence type="ECO:0000256" key="1">
    <source>
        <dbReference type="ARBA" id="ARBA00004196"/>
    </source>
</evidence>
<evidence type="ECO:0000256" key="5">
    <source>
        <dbReference type="RuleBase" id="RU003512"/>
    </source>
</evidence>
<dbReference type="PANTHER" id="PTHR42953">
    <property type="entry name" value="HIGH-AFFINITY ZINC UPTAKE SYSTEM PROTEIN ZNUA-RELATED"/>
    <property type="match status" value="1"/>
</dbReference>
<dbReference type="PRINTS" id="PR00690">
    <property type="entry name" value="ADHESNFAMILY"/>
</dbReference>
<dbReference type="InterPro" id="IPR006129">
    <property type="entry name" value="AdhesinB"/>
</dbReference>
<evidence type="ECO:0000256" key="4">
    <source>
        <dbReference type="ARBA" id="ARBA00022729"/>
    </source>
</evidence>
<keyword evidence="7" id="KW-1185">Reference proteome</keyword>
<dbReference type="EMBL" id="FNFU01000005">
    <property type="protein sequence ID" value="SDK39098.1"/>
    <property type="molecule type" value="Genomic_DNA"/>
</dbReference>
<keyword evidence="4" id="KW-0732">Signal</keyword>
<dbReference type="SUPFAM" id="SSF53807">
    <property type="entry name" value="Helical backbone' metal receptor"/>
    <property type="match status" value="1"/>
</dbReference>
<dbReference type="Proteomes" id="UP000198701">
    <property type="component" value="Unassembled WGS sequence"/>
</dbReference>
<accession>A0A1G9BHW4</accession>